<dbReference type="Pfam" id="PF01436">
    <property type="entry name" value="NHL"/>
    <property type="match status" value="1"/>
</dbReference>
<keyword evidence="1" id="KW-0677">Repeat</keyword>
<organism evidence="3 4">
    <name type="scientific">Oopsacas minuta</name>
    <dbReference type="NCBI Taxonomy" id="111878"/>
    <lineage>
        <taxon>Eukaryota</taxon>
        <taxon>Metazoa</taxon>
        <taxon>Porifera</taxon>
        <taxon>Hexactinellida</taxon>
        <taxon>Hexasterophora</taxon>
        <taxon>Lyssacinosida</taxon>
        <taxon>Leucopsacidae</taxon>
        <taxon>Oopsacas</taxon>
    </lineage>
</organism>
<accession>A0AAV7JAZ6</accession>
<dbReference type="Pfam" id="PF17170">
    <property type="entry name" value="DUF5128"/>
    <property type="match status" value="1"/>
</dbReference>
<dbReference type="GO" id="GO:0000209">
    <property type="term" value="P:protein polyubiquitination"/>
    <property type="evidence" value="ECO:0007669"/>
    <property type="project" value="TreeGrafter"/>
</dbReference>
<dbReference type="GO" id="GO:0008270">
    <property type="term" value="F:zinc ion binding"/>
    <property type="evidence" value="ECO:0007669"/>
    <property type="project" value="UniProtKB-KW"/>
</dbReference>
<evidence type="ECO:0000313" key="3">
    <source>
        <dbReference type="EMBL" id="KAI6645900.1"/>
    </source>
</evidence>
<dbReference type="PANTHER" id="PTHR24104:SF25">
    <property type="entry name" value="PROTEIN LIN-41"/>
    <property type="match status" value="1"/>
</dbReference>
<dbReference type="EMBL" id="JAKMXF010000365">
    <property type="protein sequence ID" value="KAI6645900.1"/>
    <property type="molecule type" value="Genomic_DNA"/>
</dbReference>
<keyword evidence="4" id="KW-1185">Reference proteome</keyword>
<dbReference type="InterPro" id="IPR050952">
    <property type="entry name" value="TRIM-NHL_E3_ligases"/>
</dbReference>
<evidence type="ECO:0000256" key="1">
    <source>
        <dbReference type="ARBA" id="ARBA00022737"/>
    </source>
</evidence>
<dbReference type="GO" id="GO:0061630">
    <property type="term" value="F:ubiquitin protein ligase activity"/>
    <property type="evidence" value="ECO:0007669"/>
    <property type="project" value="TreeGrafter"/>
</dbReference>
<feature type="repeat" description="NHL" evidence="2">
    <location>
        <begin position="237"/>
        <end position="279"/>
    </location>
</feature>
<gene>
    <name evidence="3" type="ORF">LOD99_13158</name>
</gene>
<dbReference type="AlphaFoldDB" id="A0AAV7JAZ6"/>
<feature type="repeat" description="NHL" evidence="2">
    <location>
        <begin position="147"/>
        <end position="191"/>
    </location>
</feature>
<proteinExistence type="predicted"/>
<dbReference type="Gene3D" id="2.120.10.30">
    <property type="entry name" value="TolB, C-terminal domain"/>
    <property type="match status" value="2"/>
</dbReference>
<name>A0AAV7JAZ6_9METZ</name>
<dbReference type="InterPro" id="IPR011042">
    <property type="entry name" value="6-blade_b-propeller_TolB-like"/>
</dbReference>
<dbReference type="GO" id="GO:0043161">
    <property type="term" value="P:proteasome-mediated ubiquitin-dependent protein catabolic process"/>
    <property type="evidence" value="ECO:0007669"/>
    <property type="project" value="TreeGrafter"/>
</dbReference>
<dbReference type="InterPro" id="IPR001258">
    <property type="entry name" value="NHL_repeat"/>
</dbReference>
<protein>
    <submittedName>
        <fullName evidence="3">NHL repeat containing protein</fullName>
    </submittedName>
</protein>
<dbReference type="PROSITE" id="PS51125">
    <property type="entry name" value="NHL"/>
    <property type="match status" value="2"/>
</dbReference>
<dbReference type="SUPFAM" id="SSF63829">
    <property type="entry name" value="Calcium-dependent phosphotriesterase"/>
    <property type="match status" value="1"/>
</dbReference>
<dbReference type="CDD" id="cd05819">
    <property type="entry name" value="NHL"/>
    <property type="match status" value="1"/>
</dbReference>
<dbReference type="Proteomes" id="UP001165289">
    <property type="component" value="Unassembled WGS sequence"/>
</dbReference>
<evidence type="ECO:0000313" key="4">
    <source>
        <dbReference type="Proteomes" id="UP001165289"/>
    </source>
</evidence>
<reference evidence="3 4" key="1">
    <citation type="journal article" date="2023" name="BMC Biol.">
        <title>The compact genome of the sponge Oopsacas minuta (Hexactinellida) is lacking key metazoan core genes.</title>
        <authorList>
            <person name="Santini S."/>
            <person name="Schenkelaars Q."/>
            <person name="Jourda C."/>
            <person name="Duchesne M."/>
            <person name="Belahbib H."/>
            <person name="Rocher C."/>
            <person name="Selva M."/>
            <person name="Riesgo A."/>
            <person name="Vervoort M."/>
            <person name="Leys S.P."/>
            <person name="Kodjabachian L."/>
            <person name="Le Bivic A."/>
            <person name="Borchiellini C."/>
            <person name="Claverie J.M."/>
            <person name="Renard E."/>
        </authorList>
    </citation>
    <scope>NUCLEOTIDE SEQUENCE [LARGE SCALE GENOMIC DNA]</scope>
    <source>
        <strain evidence="3">SPO-2</strain>
    </source>
</reference>
<sequence length="409" mass="46654">MASVEEVDTLFSQIDNLRVEIRDKIARAHQVLHQREADLLSELQELENYYRGKSVSEQITQLCISKENLIATLKGNESQETLQQMLPPLEARKKILDSKLMTIKNGIRIVKFEWDLTLEAKLRKTGKIIVREIPDYKAKGIPLRESGKCIEKFSTRGGEFNSPESCAIHPQSNNIYVCDFGNNRVQVFSESLNYLFDFENKMVNPADICILGERVYITQSSVNILSVYSIEGRYILSVGRKGNGQLEFDWPTGLAVSSEKNIIYVCDVRNNRFQCLNMDFSFNSYILNVIAPLDIKLTPQSVITLKRGSPSISFYNYSHELIREIVTLGENNQLMKPLYFSLDVENNILIADVKTECVMVISNTGEMLHRFGNVKDGKRHFINPYAVAIDSKNRLIVLSHNPNQFIIAL</sequence>
<evidence type="ECO:0000256" key="2">
    <source>
        <dbReference type="PROSITE-ProRule" id="PRU00504"/>
    </source>
</evidence>
<dbReference type="PANTHER" id="PTHR24104">
    <property type="entry name" value="E3 UBIQUITIN-PROTEIN LIGASE NHLRC1-RELATED"/>
    <property type="match status" value="1"/>
</dbReference>
<comment type="caution">
    <text evidence="3">The sequence shown here is derived from an EMBL/GenBank/DDBJ whole genome shotgun (WGS) entry which is preliminary data.</text>
</comment>